<keyword evidence="7" id="KW-1185">Reference proteome</keyword>
<dbReference type="GO" id="GO:0003700">
    <property type="term" value="F:DNA-binding transcription factor activity"/>
    <property type="evidence" value="ECO:0007669"/>
    <property type="project" value="InterPro"/>
</dbReference>
<dbReference type="Pfam" id="PF08220">
    <property type="entry name" value="HTH_DeoR"/>
    <property type="match status" value="1"/>
</dbReference>
<dbReference type="GO" id="GO:0003677">
    <property type="term" value="F:DNA binding"/>
    <property type="evidence" value="ECO:0007669"/>
    <property type="project" value="UniProtKB-KW"/>
</dbReference>
<dbReference type="InterPro" id="IPR014036">
    <property type="entry name" value="DeoR-like_C"/>
</dbReference>
<keyword evidence="4" id="KW-0804">Transcription</keyword>
<dbReference type="InterPro" id="IPR036390">
    <property type="entry name" value="WH_DNA-bd_sf"/>
</dbReference>
<dbReference type="KEGG" id="mcos:GM418_00725"/>
<dbReference type="Gene3D" id="3.40.50.1360">
    <property type="match status" value="1"/>
</dbReference>
<evidence type="ECO:0000256" key="2">
    <source>
        <dbReference type="ARBA" id="ARBA00023015"/>
    </source>
</evidence>
<dbReference type="InterPro" id="IPR001034">
    <property type="entry name" value="DeoR_HTH"/>
</dbReference>
<proteinExistence type="predicted"/>
<keyword evidence="1" id="KW-0678">Repressor</keyword>
<dbReference type="EMBL" id="CP046401">
    <property type="protein sequence ID" value="QGY42230.1"/>
    <property type="molecule type" value="Genomic_DNA"/>
</dbReference>
<dbReference type="PANTHER" id="PTHR30363:SF4">
    <property type="entry name" value="GLYCEROL-3-PHOSPHATE REGULON REPRESSOR"/>
    <property type="match status" value="1"/>
</dbReference>
<organism evidence="6 7">
    <name type="scientific">Maribellus comscasis</name>
    <dbReference type="NCBI Taxonomy" id="2681766"/>
    <lineage>
        <taxon>Bacteria</taxon>
        <taxon>Pseudomonadati</taxon>
        <taxon>Bacteroidota</taxon>
        <taxon>Bacteroidia</taxon>
        <taxon>Marinilabiliales</taxon>
        <taxon>Prolixibacteraceae</taxon>
        <taxon>Maribellus</taxon>
    </lineage>
</organism>
<name>A0A6I6JMN4_9BACT</name>
<accession>A0A6I6JMN4</accession>
<dbReference type="SUPFAM" id="SSF46785">
    <property type="entry name" value="Winged helix' DNA-binding domain"/>
    <property type="match status" value="1"/>
</dbReference>
<evidence type="ECO:0000313" key="6">
    <source>
        <dbReference type="EMBL" id="QGY42230.1"/>
    </source>
</evidence>
<keyword evidence="2" id="KW-0805">Transcription regulation</keyword>
<dbReference type="Gene3D" id="1.10.10.10">
    <property type="entry name" value="Winged helix-like DNA-binding domain superfamily/Winged helix DNA-binding domain"/>
    <property type="match status" value="1"/>
</dbReference>
<dbReference type="PRINTS" id="PR00037">
    <property type="entry name" value="HTHLACR"/>
</dbReference>
<dbReference type="InterPro" id="IPR018356">
    <property type="entry name" value="Tscrpt_reg_HTH_DeoR_CS"/>
</dbReference>
<evidence type="ECO:0000313" key="7">
    <source>
        <dbReference type="Proteomes" id="UP000428260"/>
    </source>
</evidence>
<dbReference type="InterPro" id="IPR037171">
    <property type="entry name" value="NagB/RpiA_transferase-like"/>
</dbReference>
<dbReference type="Proteomes" id="UP000428260">
    <property type="component" value="Chromosome"/>
</dbReference>
<reference evidence="6 7" key="1">
    <citation type="submission" date="2019-11" db="EMBL/GenBank/DDBJ databases">
        <authorList>
            <person name="Zheng R.K."/>
            <person name="Sun C.M."/>
        </authorList>
    </citation>
    <scope>NUCLEOTIDE SEQUENCE [LARGE SCALE GENOMIC DNA]</scope>
    <source>
        <strain evidence="6 7">WC007</strain>
    </source>
</reference>
<feature type="domain" description="HTH deoR-type" evidence="5">
    <location>
        <begin position="2"/>
        <end position="57"/>
    </location>
</feature>
<evidence type="ECO:0000256" key="3">
    <source>
        <dbReference type="ARBA" id="ARBA00023125"/>
    </source>
</evidence>
<dbReference type="SMART" id="SM01134">
    <property type="entry name" value="DeoRC"/>
    <property type="match status" value="1"/>
</dbReference>
<evidence type="ECO:0000256" key="4">
    <source>
        <dbReference type="ARBA" id="ARBA00023163"/>
    </source>
</evidence>
<sequence length="248" mass="27851">MLNERQNRILKILGKNDQTSVNELTERLKVSSVTIRQDLNYLEAEGLLKRVHGGAVLKDADDLTNRLGVNYEKKLRIAKKVASYVNEGETILIESGSVNVLLARELLKIKRVTIITTNVYIARQFRKNEQANIIILGGVYQHDSETLVGKITKACIDQINIDKAFIGIDGYTNEAGFTIRDLFRAEISSYIIQKAKDVFIVSDSSKFGQTELTNICFPKDIQHVATNHELDSSFHKELKNAGVDMILA</sequence>
<keyword evidence="3" id="KW-0238">DNA-binding</keyword>
<dbReference type="SUPFAM" id="SSF100950">
    <property type="entry name" value="NagB/RpiA/CoA transferase-like"/>
    <property type="match status" value="1"/>
</dbReference>
<dbReference type="RefSeq" id="WP_158862193.1">
    <property type="nucleotide sequence ID" value="NZ_CP046401.1"/>
</dbReference>
<dbReference type="Pfam" id="PF00455">
    <property type="entry name" value="DeoRC"/>
    <property type="match status" value="1"/>
</dbReference>
<dbReference type="PROSITE" id="PS51000">
    <property type="entry name" value="HTH_DEOR_2"/>
    <property type="match status" value="1"/>
</dbReference>
<dbReference type="SMART" id="SM00420">
    <property type="entry name" value="HTH_DEOR"/>
    <property type="match status" value="1"/>
</dbReference>
<gene>
    <name evidence="6" type="ORF">GM418_00725</name>
</gene>
<protein>
    <submittedName>
        <fullName evidence="6">DeoR family transcriptional regulator</fullName>
    </submittedName>
</protein>
<dbReference type="InterPro" id="IPR050313">
    <property type="entry name" value="Carb_Metab_HTH_regulators"/>
</dbReference>
<dbReference type="PANTHER" id="PTHR30363">
    <property type="entry name" value="HTH-TYPE TRANSCRIPTIONAL REGULATOR SRLR-RELATED"/>
    <property type="match status" value="1"/>
</dbReference>
<evidence type="ECO:0000256" key="1">
    <source>
        <dbReference type="ARBA" id="ARBA00022491"/>
    </source>
</evidence>
<evidence type="ECO:0000259" key="5">
    <source>
        <dbReference type="PROSITE" id="PS51000"/>
    </source>
</evidence>
<dbReference type="PROSITE" id="PS00894">
    <property type="entry name" value="HTH_DEOR_1"/>
    <property type="match status" value="1"/>
</dbReference>
<dbReference type="InterPro" id="IPR036388">
    <property type="entry name" value="WH-like_DNA-bd_sf"/>
</dbReference>
<dbReference type="AlphaFoldDB" id="A0A6I6JMN4"/>